<dbReference type="PANTHER" id="PTHR40036:SF1">
    <property type="entry name" value="MACROCIN O-METHYLTRANSFERASE"/>
    <property type="match status" value="1"/>
</dbReference>
<evidence type="ECO:0000313" key="2">
    <source>
        <dbReference type="Proteomes" id="UP000299367"/>
    </source>
</evidence>
<name>A0A480AE57_9CYAN</name>
<dbReference type="RefSeq" id="WP_137907173.1">
    <property type="nucleotide sequence ID" value="NZ_BJCF01000008.1"/>
</dbReference>
<dbReference type="SUPFAM" id="SSF53335">
    <property type="entry name" value="S-adenosyl-L-methionine-dependent methyltransferases"/>
    <property type="match status" value="1"/>
</dbReference>
<evidence type="ECO:0000313" key="1">
    <source>
        <dbReference type="EMBL" id="GCL41448.1"/>
    </source>
</evidence>
<reference evidence="2" key="1">
    <citation type="submission" date="2019-02" db="EMBL/GenBank/DDBJ databases">
        <title>Draft genome sequence of Dolichospermum planctonicum NIES-80.</title>
        <authorList>
            <person name="Yamaguchi H."/>
            <person name="Suzuki S."/>
            <person name="Kawachi M."/>
        </authorList>
    </citation>
    <scope>NUCLEOTIDE SEQUENCE [LARGE SCALE GENOMIC DNA]</scope>
    <source>
        <strain evidence="2">NIES-80</strain>
    </source>
</reference>
<dbReference type="AlphaFoldDB" id="A0A480AE57"/>
<accession>A0A480AE57</accession>
<dbReference type="Gene3D" id="3.40.50.150">
    <property type="entry name" value="Vaccinia Virus protein VP39"/>
    <property type="match status" value="1"/>
</dbReference>
<dbReference type="EMBL" id="BJCF01000008">
    <property type="protein sequence ID" value="GCL41448.1"/>
    <property type="molecule type" value="Genomic_DNA"/>
</dbReference>
<dbReference type="Proteomes" id="UP000299367">
    <property type="component" value="Unassembled WGS sequence"/>
</dbReference>
<dbReference type="PANTHER" id="PTHR40036">
    <property type="entry name" value="MACROCIN O-METHYLTRANSFERASE"/>
    <property type="match status" value="1"/>
</dbReference>
<evidence type="ECO:0008006" key="3">
    <source>
        <dbReference type="Google" id="ProtNLM"/>
    </source>
</evidence>
<dbReference type="Pfam" id="PF05711">
    <property type="entry name" value="TylF"/>
    <property type="match status" value="1"/>
</dbReference>
<organism evidence="1 2">
    <name type="scientific">Dolichospermum planctonicum</name>
    <dbReference type="NCBI Taxonomy" id="136072"/>
    <lineage>
        <taxon>Bacteria</taxon>
        <taxon>Bacillati</taxon>
        <taxon>Cyanobacteriota</taxon>
        <taxon>Cyanophyceae</taxon>
        <taxon>Nostocales</taxon>
        <taxon>Aphanizomenonaceae</taxon>
        <taxon>Dolichospermum</taxon>
    </lineage>
</organism>
<sequence length="220" mass="25189">MINLPDFSKAFEYENNFYLSCDNSRIAKLLAHYELYKMVVNIPGAIVECGVFKGTSLTRFATFRDLFSNSHAKKIIGFDIYGKFPETDFQEDKAPRQLFIDSAGEESIDVDQLTKVLKIKGFDKNVELVKGDILKTVPNYVNDHPELKISLLNLDTDIYEPASVILELLFPRIVRGWVLIIDDYGVFPGETKAVDEYFQDQDVVINKFPFCMTPCYIVKN</sequence>
<comment type="caution">
    <text evidence="1">The sequence shown here is derived from an EMBL/GenBank/DDBJ whole genome shotgun (WGS) entry which is preliminary data.</text>
</comment>
<dbReference type="InterPro" id="IPR029063">
    <property type="entry name" value="SAM-dependent_MTases_sf"/>
</dbReference>
<dbReference type="OrthoDB" id="460413at2"/>
<gene>
    <name evidence="1" type="ORF">NIES80_11430</name>
</gene>
<proteinExistence type="predicted"/>
<dbReference type="InterPro" id="IPR008884">
    <property type="entry name" value="TylF_MeTrfase"/>
</dbReference>
<protein>
    <recommendedName>
        <fullName evidence="3">dTDP-6-deoxy-L-hexose 3-O-methyltransferase</fullName>
    </recommendedName>
</protein>